<accession>A0A6M5CIP3</accession>
<protein>
    <submittedName>
        <fullName evidence="1">Uncharacterized protein</fullName>
    </submittedName>
</protein>
<name>A0A6M5CIP3_PSEFL</name>
<proteinExistence type="predicted"/>
<evidence type="ECO:0000313" key="1">
    <source>
        <dbReference type="EMBL" id="QJT73608.1"/>
    </source>
</evidence>
<reference evidence="1" key="1">
    <citation type="submission" date="2020-04" db="EMBL/GenBank/DDBJ databases">
        <authorList>
            <person name="Hall J.P.J."/>
        </authorList>
    </citation>
    <scope>NUCLEOTIDE SEQUENCE</scope>
    <source>
        <strain evidence="1">SBW25</strain>
    </source>
</reference>
<dbReference type="EMBL" id="MT279197">
    <property type="protein sequence ID" value="QJT73608.1"/>
    <property type="molecule type" value="Genomic_DNA"/>
</dbReference>
<dbReference type="AlphaFoldDB" id="A0A6M5CIP3"/>
<organism evidence="1">
    <name type="scientific">Pseudomonas fluorescens</name>
    <dbReference type="NCBI Taxonomy" id="294"/>
    <lineage>
        <taxon>Bacteria</taxon>
        <taxon>Pseudomonadati</taxon>
        <taxon>Pseudomonadota</taxon>
        <taxon>Gammaproteobacteria</taxon>
        <taxon>Pseudomonadales</taxon>
        <taxon>Pseudomonadaceae</taxon>
        <taxon>Pseudomonas</taxon>
    </lineage>
</organism>
<sequence>MQLSTIRRKARAWLPGFFGVLHTDVMQNSPHRHSSSLYGQ</sequence>